<sequence length="124" mass="14136">MPDNPTSEDDLHKLAEQGRKFLEKRRRNASQYRKKLKEEGIDSTILRIEKEDLDKIRAMAEIEGKTLNGMIVRILGQGLRWRRGILEGYIRGEIPQEKAVKVLGVKTASELSKLLALEGLPIPM</sequence>
<dbReference type="GO" id="GO:0006355">
    <property type="term" value="P:regulation of DNA-templated transcription"/>
    <property type="evidence" value="ECO:0007669"/>
    <property type="project" value="InterPro"/>
</dbReference>
<gene>
    <name evidence="1" type="ORF">BOX24_06385</name>
</gene>
<evidence type="ECO:0000313" key="1">
    <source>
        <dbReference type="EMBL" id="OOH72622.1"/>
    </source>
</evidence>
<protein>
    <submittedName>
        <fullName evidence="1">Uncharacterized protein</fullName>
    </submittedName>
</protein>
<reference evidence="1 2" key="1">
    <citation type="submission" date="2016-11" db="EMBL/GenBank/DDBJ databases">
        <title>Comparative genomics of co-occurring bacteria in distinct bioleaching systems unravels niche-specific adaptation.</title>
        <authorList>
            <person name="Zhang X."/>
            <person name="Liu X."/>
            <person name="Yin H."/>
        </authorList>
    </citation>
    <scope>NUCLEOTIDE SEQUENCE [LARGE SCALE GENOMIC DNA]</scope>
    <source>
        <strain evidence="1 2">DX</strain>
    </source>
</reference>
<evidence type="ECO:0000313" key="2">
    <source>
        <dbReference type="Proteomes" id="UP000188586"/>
    </source>
</evidence>
<comment type="caution">
    <text evidence="1">The sequence shown here is derived from an EMBL/GenBank/DDBJ whole genome shotgun (WGS) entry which is preliminary data.</text>
</comment>
<accession>A0A1V3SV64</accession>
<dbReference type="RefSeq" id="WP_077304123.1">
    <property type="nucleotide sequence ID" value="NZ_MPOJ01000011.1"/>
</dbReference>
<dbReference type="EMBL" id="MPOJ01000011">
    <property type="protein sequence ID" value="OOH72622.1"/>
    <property type="molecule type" value="Genomic_DNA"/>
</dbReference>
<dbReference type="InterPro" id="IPR010985">
    <property type="entry name" value="Ribbon_hlx_hlx"/>
</dbReference>
<dbReference type="Proteomes" id="UP000188586">
    <property type="component" value="Unassembled WGS sequence"/>
</dbReference>
<dbReference type="AlphaFoldDB" id="A0A1V3SV64"/>
<name>A0A1V3SV64_9BACT</name>
<dbReference type="SUPFAM" id="SSF47598">
    <property type="entry name" value="Ribbon-helix-helix"/>
    <property type="match status" value="1"/>
</dbReference>
<organism evidence="1 2">
    <name type="scientific">Leptospirillum ferriphilum</name>
    <dbReference type="NCBI Taxonomy" id="178606"/>
    <lineage>
        <taxon>Bacteria</taxon>
        <taxon>Pseudomonadati</taxon>
        <taxon>Nitrospirota</taxon>
        <taxon>Nitrospiria</taxon>
        <taxon>Nitrospirales</taxon>
        <taxon>Nitrospiraceae</taxon>
        <taxon>Leptospirillum</taxon>
    </lineage>
</organism>
<proteinExistence type="predicted"/>